<reference evidence="2 3" key="1">
    <citation type="journal article" date="2024" name="bioRxiv">
        <title>Comparative genomics of Cryptococcus and Kwoniella reveals pathogenesis evolution and contrasting karyotype dynamics via intercentromeric recombination or chromosome fusion.</title>
        <authorList>
            <person name="Coelho M.A."/>
            <person name="David-Palma M."/>
            <person name="Shea T."/>
            <person name="Bowers K."/>
            <person name="McGinley-Smith S."/>
            <person name="Mohammad A.W."/>
            <person name="Gnirke A."/>
            <person name="Yurkov A.M."/>
            <person name="Nowrousian M."/>
            <person name="Sun S."/>
            <person name="Cuomo C.A."/>
            <person name="Heitman J."/>
        </authorList>
    </citation>
    <scope>NUCLEOTIDE SEQUENCE [LARGE SCALE GENOMIC DNA]</scope>
    <source>
        <strain evidence="2 3">CBS 13917</strain>
    </source>
</reference>
<dbReference type="Proteomes" id="UP001388673">
    <property type="component" value="Unassembled WGS sequence"/>
</dbReference>
<proteinExistence type="predicted"/>
<dbReference type="KEGG" id="kne:92182322"/>
<evidence type="ECO:0008006" key="4">
    <source>
        <dbReference type="Google" id="ProtNLM"/>
    </source>
</evidence>
<feature type="region of interest" description="Disordered" evidence="1">
    <location>
        <begin position="64"/>
        <end position="90"/>
    </location>
</feature>
<dbReference type="RefSeq" id="XP_066801617.1">
    <property type="nucleotide sequence ID" value="XM_066948158.1"/>
</dbReference>
<accession>A0AAW0YXA2</accession>
<dbReference type="SUPFAM" id="SSF55729">
    <property type="entry name" value="Acyl-CoA N-acyltransferases (Nat)"/>
    <property type="match status" value="1"/>
</dbReference>
<name>A0AAW0YXA2_9TREE</name>
<dbReference type="Gene3D" id="3.40.630.30">
    <property type="match status" value="1"/>
</dbReference>
<evidence type="ECO:0000313" key="2">
    <source>
        <dbReference type="EMBL" id="KAK8849729.1"/>
    </source>
</evidence>
<organism evidence="2 3">
    <name type="scientific">Kwoniella newhampshirensis</name>
    <dbReference type="NCBI Taxonomy" id="1651941"/>
    <lineage>
        <taxon>Eukaryota</taxon>
        <taxon>Fungi</taxon>
        <taxon>Dikarya</taxon>
        <taxon>Basidiomycota</taxon>
        <taxon>Agaricomycotina</taxon>
        <taxon>Tremellomycetes</taxon>
        <taxon>Tremellales</taxon>
        <taxon>Cryptococcaceae</taxon>
        <taxon>Kwoniella</taxon>
    </lineage>
</organism>
<keyword evidence="3" id="KW-1185">Reference proteome</keyword>
<dbReference type="GeneID" id="92182322"/>
<comment type="caution">
    <text evidence="2">The sequence shown here is derived from an EMBL/GenBank/DDBJ whole genome shotgun (WGS) entry which is preliminary data.</text>
</comment>
<sequence>MSSSTSTSTSSVPLTFRPIPPTATIPLRHLVLWPSIPLQDQLVPDYDFEPTTIHLGAFLMASGTGSSRSPKAQIGSEPQPLDATRLSRSQSDGEEPIAVLTLVHHPYPSSKLVTLPSTIAQRLPPTQIQLHKFGVHPLLQGKGVGRSILNHTIDLLRLRAASLSNDGNAEGTGRLFLHFDARASQRTFYEKCGMIVLNPELFLKFGSTGKEVGVEYVRMGNIL</sequence>
<evidence type="ECO:0000313" key="3">
    <source>
        <dbReference type="Proteomes" id="UP001388673"/>
    </source>
</evidence>
<dbReference type="CDD" id="cd04301">
    <property type="entry name" value="NAT_SF"/>
    <property type="match status" value="1"/>
</dbReference>
<dbReference type="InterPro" id="IPR016181">
    <property type="entry name" value="Acyl_CoA_acyltransferase"/>
</dbReference>
<protein>
    <recommendedName>
        <fullName evidence="4">Glucosamine 6-phosphate N-acetyltransferase</fullName>
    </recommendedName>
</protein>
<dbReference type="AlphaFoldDB" id="A0AAW0YXA2"/>
<dbReference type="EMBL" id="JBCAWK010000009">
    <property type="protein sequence ID" value="KAK8849729.1"/>
    <property type="molecule type" value="Genomic_DNA"/>
</dbReference>
<evidence type="ECO:0000256" key="1">
    <source>
        <dbReference type="SAM" id="MobiDB-lite"/>
    </source>
</evidence>
<gene>
    <name evidence="2" type="ORF">IAR55_005064</name>
</gene>